<keyword evidence="10" id="KW-0677">Repeat</keyword>
<dbReference type="PANTHER" id="PTHR30519">
    <property type="entry name" value="5-METHYLTETRAHYDROPTEROYLTRIGLUTAMATE--HOMOCYSTEINE METHYLTRANSFERASE"/>
    <property type="match status" value="1"/>
</dbReference>
<keyword evidence="6 10" id="KW-0808">Transferase</keyword>
<feature type="binding site" evidence="10">
    <location>
        <position position="620"/>
    </location>
    <ligand>
        <name>L-methionine</name>
        <dbReference type="ChEBI" id="CHEBI:57844"/>
    </ligand>
</feature>
<evidence type="ECO:0000256" key="10">
    <source>
        <dbReference type="HAMAP-Rule" id="MF_00172"/>
    </source>
</evidence>
<dbReference type="SUPFAM" id="SSF51726">
    <property type="entry name" value="UROD/MetE-like"/>
    <property type="match status" value="2"/>
</dbReference>
<dbReference type="InterPro" id="IPR002629">
    <property type="entry name" value="Met_Synth_C/arc"/>
</dbReference>
<feature type="coiled-coil region" evidence="11">
    <location>
        <begin position="468"/>
        <end position="495"/>
    </location>
</feature>
<evidence type="ECO:0000259" key="13">
    <source>
        <dbReference type="Pfam" id="PF08267"/>
    </source>
</evidence>
<comment type="catalytic activity">
    <reaction evidence="10">
        <text>5-methyltetrahydropteroyltri-L-glutamate + L-homocysteine = tetrahydropteroyltri-L-glutamate + L-methionine</text>
        <dbReference type="Rhea" id="RHEA:21196"/>
        <dbReference type="ChEBI" id="CHEBI:57844"/>
        <dbReference type="ChEBI" id="CHEBI:58140"/>
        <dbReference type="ChEBI" id="CHEBI:58199"/>
        <dbReference type="ChEBI" id="CHEBI:58207"/>
        <dbReference type="EC" id="2.1.1.14"/>
    </reaction>
</comment>
<evidence type="ECO:0000256" key="3">
    <source>
        <dbReference type="ARBA" id="ARBA00009553"/>
    </source>
</evidence>
<feature type="binding site" evidence="10">
    <location>
        <position position="686"/>
    </location>
    <ligand>
        <name>Zn(2+)</name>
        <dbReference type="ChEBI" id="CHEBI:29105"/>
        <note>catalytic</note>
    </ligand>
</feature>
<feature type="coiled-coil region" evidence="11">
    <location>
        <begin position="362"/>
        <end position="389"/>
    </location>
</feature>
<comment type="pathway">
    <text evidence="2 10">Amino-acid biosynthesis; L-methionine biosynthesis via de novo pathway; L-methionine from L-homocysteine (MetE route): step 1/1.</text>
</comment>
<dbReference type="NCBIfam" id="NF003556">
    <property type="entry name" value="PRK05222.1"/>
    <property type="match status" value="1"/>
</dbReference>
<feature type="binding site" evidence="10">
    <location>
        <begin position="452"/>
        <end position="454"/>
    </location>
    <ligand>
        <name>L-homocysteine</name>
        <dbReference type="ChEBI" id="CHEBI:58199"/>
    </ligand>
</feature>
<dbReference type="Gene3D" id="3.20.20.210">
    <property type="match status" value="2"/>
</dbReference>
<keyword evidence="15" id="KW-1185">Reference proteome</keyword>
<evidence type="ECO:0000313" key="15">
    <source>
        <dbReference type="Proteomes" id="UP001207918"/>
    </source>
</evidence>
<keyword evidence="8 10" id="KW-0862">Zinc</keyword>
<evidence type="ECO:0000259" key="12">
    <source>
        <dbReference type="Pfam" id="PF01717"/>
    </source>
</evidence>
<keyword evidence="9 10" id="KW-0486">Methionine biosynthesis</keyword>
<organism evidence="14 15">
    <name type="scientific">Fodinibius salsisoli</name>
    <dbReference type="NCBI Taxonomy" id="2820877"/>
    <lineage>
        <taxon>Bacteria</taxon>
        <taxon>Pseudomonadati</taxon>
        <taxon>Balneolota</taxon>
        <taxon>Balneolia</taxon>
        <taxon>Balneolales</taxon>
        <taxon>Balneolaceae</taxon>
        <taxon>Fodinibius</taxon>
    </lineage>
</organism>
<dbReference type="RefSeq" id="WP_265767080.1">
    <property type="nucleotide sequence ID" value="NZ_JAGGJA010000011.1"/>
</dbReference>
<feature type="binding site" evidence="10">
    <location>
        <position position="505"/>
    </location>
    <ligand>
        <name>L-methionine</name>
        <dbReference type="ChEBI" id="CHEBI:57844"/>
    </ligand>
</feature>
<feature type="binding site" evidence="10">
    <location>
        <begin position="452"/>
        <end position="454"/>
    </location>
    <ligand>
        <name>L-methionine</name>
        <dbReference type="ChEBI" id="CHEBI:57844"/>
    </ligand>
</feature>
<reference evidence="14 15" key="1">
    <citation type="submission" date="2021-03" db="EMBL/GenBank/DDBJ databases">
        <title>Aliifodinibius sp. nov., a new bacterium isolated from saline soil.</title>
        <authorList>
            <person name="Galisteo C."/>
            <person name="De La Haba R."/>
            <person name="Sanchez-Porro C."/>
            <person name="Ventosa A."/>
        </authorList>
    </citation>
    <scope>NUCLEOTIDE SEQUENCE [LARGE SCALE GENOMIC DNA]</scope>
    <source>
        <strain evidence="14 15">1BSP15-2V2</strain>
    </source>
</reference>
<dbReference type="Proteomes" id="UP001207918">
    <property type="component" value="Unassembled WGS sequence"/>
</dbReference>
<evidence type="ECO:0000256" key="9">
    <source>
        <dbReference type="ARBA" id="ARBA00023167"/>
    </source>
</evidence>
<feature type="binding site" evidence="10">
    <location>
        <position position="620"/>
    </location>
    <ligand>
        <name>L-homocysteine</name>
        <dbReference type="ChEBI" id="CHEBI:58199"/>
    </ligand>
</feature>
<evidence type="ECO:0000256" key="11">
    <source>
        <dbReference type="SAM" id="Coils"/>
    </source>
</evidence>
<keyword evidence="7 10" id="KW-0479">Metal-binding</keyword>
<dbReference type="InterPro" id="IPR006276">
    <property type="entry name" value="Cobalamin-indep_Met_synthase"/>
</dbReference>
<proteinExistence type="inferred from homology"/>
<dbReference type="HAMAP" id="MF_00172">
    <property type="entry name" value="Meth_synth"/>
    <property type="match status" value="1"/>
</dbReference>
<feature type="binding site" evidence="10">
    <location>
        <position position="626"/>
    </location>
    <ligand>
        <name>5-methyltetrahydropteroyltri-L-glutamate</name>
        <dbReference type="ChEBI" id="CHEBI:58207"/>
    </ligand>
</feature>
<comment type="function">
    <text evidence="1 10">Catalyzes the transfer of a methyl group from 5-methyltetrahydrofolate to homocysteine resulting in methionine formation.</text>
</comment>
<dbReference type="CDD" id="cd03311">
    <property type="entry name" value="CIMS_C_terminal_like"/>
    <property type="match status" value="1"/>
</dbReference>
<comment type="cofactor">
    <cofactor evidence="10">
        <name>Zn(2+)</name>
        <dbReference type="ChEBI" id="CHEBI:29105"/>
    </cofactor>
    <text evidence="10">Binds 1 zinc ion per subunit.</text>
</comment>
<feature type="binding site" evidence="10">
    <location>
        <position position="505"/>
    </location>
    <ligand>
        <name>L-homocysteine</name>
        <dbReference type="ChEBI" id="CHEBI:58199"/>
    </ligand>
</feature>
<dbReference type="Pfam" id="PF01717">
    <property type="entry name" value="Meth_synt_2"/>
    <property type="match status" value="1"/>
</dbReference>
<feature type="binding site" evidence="10">
    <location>
        <position position="582"/>
    </location>
    <ligand>
        <name>5-methyltetrahydropteroyltri-L-glutamate</name>
        <dbReference type="ChEBI" id="CHEBI:58207"/>
    </ligand>
</feature>
<feature type="binding site" evidence="10">
    <location>
        <position position="747"/>
    </location>
    <ligand>
        <name>Zn(2+)</name>
        <dbReference type="ChEBI" id="CHEBI:29105"/>
        <note>catalytic</note>
    </ligand>
</feature>
<sequence>MLTHNLGYPRIGIQRDLKKLVESYWKDEIDKSELVASSEALRVMHWTKQKEAGINLVPSNDFSLYDQVLDTAMLVGAIPDRYQELFQEENDGTHSYPIDTYFAMARGVQDDEHDIPAMEMTKWFNTNYHYIVPEFSAGQTFECLSSKVFDEYEEAKSVGVITKPTLIGPVSFLLLGKEKDESEEFHRLDLLDELLSVYQEILSELEQMGVEWVQIEEPFLCLDLDEKAQVAYQRAYEKLAEDREGLELLLTTYFEGLDKNTGLACDLSVEGLHIDLVEAPGQLDKVLEHLDEETKLSLGLIDGRNIWKADLEQAVEVVKQAAEAIGEEQVLIAPSSSLLHCPVDLEQETDETALPTDIKRWMAFANQKLEELSLLKKLAKDDLTAKERQQVEEHQADISDKGESTLVHHPEVQQRMDNLDEDILHRDNPYLERKKIQQEHIDLPELFPTTTIGSFPQTKKVRQWRADYRKGELSKEEYEQKLKEATADLIEKQEEIGLDLLVHGEFERNDMVEYFGEQLAGFAFTRNGWVQSYGTRGVKPPIIYGDVHRPDPMTVKWSSYAQSQTEKPVKGMLTGPVTILQWSFPRDDQSRSETAKQIALAIRDEVADLEAAGIQAIQIDEPAFREGLPLRRNDWTHYLDWAVDAFRIASTVVDDQTQIHTHMCYSEFNDVIEHIARLDADVISMETSRSQMELLDAFVEFDYPNEIGPGVYDIHSPRVPSTEEMVNLLEKAVDVLPPEQLWVNPDCGLKTRGWEETLPSLENMVKAARQMRERVEMEVSHNK</sequence>
<feature type="binding site" evidence="10">
    <location>
        <position position="122"/>
    </location>
    <ligand>
        <name>5-methyltetrahydropteroyltri-L-glutamate</name>
        <dbReference type="ChEBI" id="CHEBI:58207"/>
    </ligand>
</feature>
<dbReference type="InterPro" id="IPR013215">
    <property type="entry name" value="Cbl-indep_Met_Synth_N"/>
</dbReference>
<dbReference type="GO" id="GO:0003871">
    <property type="term" value="F:5-methyltetrahydropteroyltriglutamate-homocysteine S-methyltransferase activity"/>
    <property type="evidence" value="ECO:0007669"/>
    <property type="project" value="UniProtKB-EC"/>
</dbReference>
<dbReference type="EC" id="2.1.1.14" evidence="10"/>
<dbReference type="CDD" id="cd03312">
    <property type="entry name" value="CIMS_N_terminal_like"/>
    <property type="match status" value="1"/>
</dbReference>
<evidence type="ECO:0000256" key="2">
    <source>
        <dbReference type="ARBA" id="ARBA00004681"/>
    </source>
</evidence>
<keyword evidence="4 10" id="KW-0489">Methyltransferase</keyword>
<feature type="domain" description="Cobalamin-independent methionine synthase MetE N-terminal" evidence="13">
    <location>
        <begin position="3"/>
        <end position="324"/>
    </location>
</feature>
<evidence type="ECO:0000256" key="1">
    <source>
        <dbReference type="ARBA" id="ARBA00002777"/>
    </source>
</evidence>
<feature type="domain" description="Cobalamin-independent methionine synthase MetE C-terminal/archaeal" evidence="12">
    <location>
        <begin position="447"/>
        <end position="769"/>
    </location>
</feature>
<dbReference type="GO" id="GO:0032259">
    <property type="term" value="P:methylation"/>
    <property type="evidence" value="ECO:0007669"/>
    <property type="project" value="UniProtKB-KW"/>
</dbReference>
<dbReference type="NCBIfam" id="TIGR01371">
    <property type="entry name" value="met_syn_B12ind"/>
    <property type="match status" value="1"/>
</dbReference>
<dbReference type="EMBL" id="JAGGJA010000011">
    <property type="protein sequence ID" value="MCW9708293.1"/>
    <property type="molecule type" value="Genomic_DNA"/>
</dbReference>
<accession>A0ABT3PR06</accession>
<feature type="active site" description="Proton donor" evidence="10">
    <location>
        <position position="715"/>
    </location>
</feature>
<gene>
    <name evidence="10 14" type="primary">metE</name>
    <name evidence="14" type="ORF">J6I44_15610</name>
</gene>
<comment type="caution">
    <text evidence="10">Lacks conserved residue(s) required for the propagation of feature annotation.</text>
</comment>
<evidence type="ECO:0000313" key="14">
    <source>
        <dbReference type="EMBL" id="MCW9708293.1"/>
    </source>
</evidence>
<evidence type="ECO:0000256" key="5">
    <source>
        <dbReference type="ARBA" id="ARBA00022605"/>
    </source>
</evidence>
<name>A0ABT3PR06_9BACT</name>
<keyword evidence="11" id="KW-0175">Coiled coil</keyword>
<protein>
    <recommendedName>
        <fullName evidence="10">5-methyltetrahydropteroyltriglutamate--homocysteine methyltransferase</fullName>
        <ecNumber evidence="10">2.1.1.14</ecNumber>
    </recommendedName>
    <alternativeName>
        <fullName evidence="10">Cobalamin-independent methionine synthase</fullName>
    </alternativeName>
    <alternativeName>
        <fullName evidence="10">Methionine synthase, vitamin-B12 independent isozyme</fullName>
    </alternativeName>
</protein>
<feature type="binding site" evidence="10">
    <location>
        <position position="662"/>
    </location>
    <ligand>
        <name>Zn(2+)</name>
        <dbReference type="ChEBI" id="CHEBI:29105"/>
        <note>catalytic</note>
    </ligand>
</feature>
<evidence type="ECO:0000256" key="8">
    <source>
        <dbReference type="ARBA" id="ARBA00022833"/>
    </source>
</evidence>
<feature type="binding site" evidence="10">
    <location>
        <position position="664"/>
    </location>
    <ligand>
        <name>Zn(2+)</name>
        <dbReference type="ChEBI" id="CHEBI:29105"/>
        <note>catalytic</note>
    </ligand>
</feature>
<comment type="similarity">
    <text evidence="3 10">Belongs to the vitamin-B12 independent methionine synthase family.</text>
</comment>
<evidence type="ECO:0000256" key="6">
    <source>
        <dbReference type="ARBA" id="ARBA00022679"/>
    </source>
</evidence>
<dbReference type="InterPro" id="IPR038071">
    <property type="entry name" value="UROD/MetE-like_sf"/>
</dbReference>
<evidence type="ECO:0000256" key="7">
    <source>
        <dbReference type="ARBA" id="ARBA00022723"/>
    </source>
</evidence>
<evidence type="ECO:0000256" key="4">
    <source>
        <dbReference type="ARBA" id="ARBA00022603"/>
    </source>
</evidence>
<dbReference type="PIRSF" id="PIRSF000382">
    <property type="entry name" value="MeTrfase_B12_ind"/>
    <property type="match status" value="1"/>
</dbReference>
<comment type="caution">
    <text evidence="14">The sequence shown here is derived from an EMBL/GenBank/DDBJ whole genome shotgun (WGS) entry which is preliminary data.</text>
</comment>
<dbReference type="Pfam" id="PF08267">
    <property type="entry name" value="Meth_synt_1"/>
    <property type="match status" value="1"/>
</dbReference>
<keyword evidence="5 10" id="KW-0028">Amino-acid biosynthesis</keyword>